<dbReference type="STRING" id="675635.Psed_5762"/>
<dbReference type="EMBL" id="CP002593">
    <property type="protein sequence ID" value="AEA27889.1"/>
    <property type="molecule type" value="Genomic_DNA"/>
</dbReference>
<keyword evidence="2" id="KW-1185">Reference proteome</keyword>
<name>F4D1A1_PSEUX</name>
<dbReference type="Proteomes" id="UP000007809">
    <property type="component" value="Chromosome"/>
</dbReference>
<evidence type="ECO:0000313" key="2">
    <source>
        <dbReference type="Proteomes" id="UP000007809"/>
    </source>
</evidence>
<dbReference type="HOGENOM" id="CLU_2318100_0_0_11"/>
<reference evidence="1 2" key="1">
    <citation type="journal article" date="2011" name="J. Bacteriol.">
        <title>Genome sequence of the 1,4-dioxane-degrading Pseudonocardia dioxanivorans strain CB1190.</title>
        <authorList>
            <person name="Sales C.M."/>
            <person name="Mahendra S."/>
            <person name="Grostern A."/>
            <person name="Parales R.E."/>
            <person name="Goodwin L.A."/>
            <person name="Woyke T."/>
            <person name="Nolan M."/>
            <person name="Lapidus A."/>
            <person name="Chertkov O."/>
            <person name="Ovchinnikova G."/>
            <person name="Sczyrba A."/>
            <person name="Alvarez-Cohen L."/>
        </authorList>
    </citation>
    <scope>NUCLEOTIDE SEQUENCE [LARGE SCALE GENOMIC DNA]</scope>
    <source>
        <strain evidence="2">ATCC 55486 / DSM 44775 / JCM 13855 / CB1190</strain>
    </source>
</reference>
<gene>
    <name evidence="1" type="ordered locus">Psed_5762</name>
</gene>
<organism evidence="1 2">
    <name type="scientific">Pseudonocardia dioxanivorans (strain ATCC 55486 / DSM 44775 / JCM 13855 / CB1190)</name>
    <dbReference type="NCBI Taxonomy" id="675635"/>
    <lineage>
        <taxon>Bacteria</taxon>
        <taxon>Bacillati</taxon>
        <taxon>Actinomycetota</taxon>
        <taxon>Actinomycetes</taxon>
        <taxon>Pseudonocardiales</taxon>
        <taxon>Pseudonocardiaceae</taxon>
        <taxon>Pseudonocardia</taxon>
    </lineage>
</organism>
<protein>
    <submittedName>
        <fullName evidence="1">Uncharacterized protein</fullName>
    </submittedName>
</protein>
<evidence type="ECO:0000313" key="1">
    <source>
        <dbReference type="EMBL" id="AEA27889.1"/>
    </source>
</evidence>
<proteinExistence type="predicted"/>
<dbReference type="AlphaFoldDB" id="F4D1A1"/>
<accession>F4D1A1</accession>
<sequence>MTPVPQTPVEVALAAADRCERAGGDDATRAEADAALAYAAGVLRMLAAQAKPHSSCRFNPGPPAKCRALIGISGVRCTLALGHGGHHTADGADRAASPA</sequence>
<dbReference type="KEGG" id="pdx:Psed_5762"/>